<dbReference type="HOGENOM" id="CLU_113690_0_0_14"/>
<name>E8ZJI5_MYCHL</name>
<dbReference type="Proteomes" id="UP000008637">
    <property type="component" value="Chromosome"/>
</dbReference>
<organism evidence="1 2">
    <name type="scientific">Mycoplasma haemofelis (strain Langford 1)</name>
    <name type="common">Haemobartonella felis</name>
    <dbReference type="NCBI Taxonomy" id="941640"/>
    <lineage>
        <taxon>Bacteria</taxon>
        <taxon>Bacillati</taxon>
        <taxon>Mycoplasmatota</taxon>
        <taxon>Mollicutes</taxon>
        <taxon>Mycoplasmataceae</taxon>
        <taxon>Mycoplasma</taxon>
    </lineage>
</organism>
<evidence type="ECO:0000313" key="2">
    <source>
        <dbReference type="Proteomes" id="UP000008637"/>
    </source>
</evidence>
<protein>
    <submittedName>
        <fullName evidence="1">Uncharacterized protein</fullName>
    </submittedName>
</protein>
<sequence>MKTTSAILTGTAATGGVVGGGVLANSLISKSASKETLGDYFNSKKLTLISSLEDSKEDKQWSEEFTLDQANIKKYDSKITDKEKLKSWCQDSLKLEKEKNKELIPHLEKWCVLGTIESRLLRSGSELIGDSEEAEWTKIYNKHTTSEDRAKVNLTGTKEQNTNNKTTDIQTIKQFCTDKKGRTFLAEEKASVYDVVIQWCTKDKSTGAVSPA</sequence>
<evidence type="ECO:0000313" key="1">
    <source>
        <dbReference type="EMBL" id="CBY93306.1"/>
    </source>
</evidence>
<gene>
    <name evidence="1" type="ORF">HF1_12980</name>
</gene>
<reference evidence="1 2" key="1">
    <citation type="journal article" date="2011" name="J. Bacteriol.">
        <title>Complete genome sequence of Mycoplasma haemofelis, a hemotropic mycoplasma.</title>
        <authorList>
            <person name="Barker E.N."/>
            <person name="Helps C.R."/>
            <person name="Peters I.R."/>
            <person name="Darby A.C."/>
            <person name="Radford A.D."/>
            <person name="Tasker S."/>
        </authorList>
    </citation>
    <scope>NUCLEOTIDE SEQUENCE [LARGE SCALE GENOMIC DNA]</scope>
    <source>
        <strain evidence="1 2">Langford 1</strain>
    </source>
</reference>
<proteinExistence type="predicted"/>
<accession>E8ZJI5</accession>
<keyword evidence="2" id="KW-1185">Reference proteome</keyword>
<dbReference type="EMBL" id="FR773153">
    <property type="protein sequence ID" value="CBY93306.1"/>
    <property type="molecule type" value="Genomic_DNA"/>
</dbReference>
<dbReference type="KEGG" id="mha:HF1_12980"/>
<dbReference type="AlphaFoldDB" id="E8ZJI5"/>